<dbReference type="Proteomes" id="UP000095552">
    <property type="component" value="Unassembled WGS sequence"/>
</dbReference>
<evidence type="ECO:0000259" key="2">
    <source>
        <dbReference type="Pfam" id="PF02698"/>
    </source>
</evidence>
<organism evidence="3 4">
    <name type="scientific">Roseivirga misakiensis</name>
    <dbReference type="NCBI Taxonomy" id="1563681"/>
    <lineage>
        <taxon>Bacteria</taxon>
        <taxon>Pseudomonadati</taxon>
        <taxon>Bacteroidota</taxon>
        <taxon>Cytophagia</taxon>
        <taxon>Cytophagales</taxon>
        <taxon>Roseivirgaceae</taxon>
        <taxon>Roseivirga</taxon>
    </lineage>
</organism>
<gene>
    <name evidence="3" type="ORF">BFP71_10620</name>
</gene>
<dbReference type="OrthoDB" id="9782395at2"/>
<comment type="caution">
    <text evidence="3">The sequence shown here is derived from an EMBL/GenBank/DDBJ whole genome shotgun (WGS) entry which is preliminary data.</text>
</comment>
<keyword evidence="1" id="KW-0812">Transmembrane</keyword>
<accession>A0A1E5SLI3</accession>
<feature type="transmembrane region" description="Helical" evidence="1">
    <location>
        <begin position="6"/>
        <end position="25"/>
    </location>
</feature>
<dbReference type="AlphaFoldDB" id="A0A1E5SLI3"/>
<dbReference type="STRING" id="1563681.BFP71_10620"/>
<dbReference type="Gene3D" id="3.40.50.620">
    <property type="entry name" value="HUPs"/>
    <property type="match status" value="1"/>
</dbReference>
<dbReference type="InterPro" id="IPR051599">
    <property type="entry name" value="Cell_Envelope_Assoc"/>
</dbReference>
<proteinExistence type="predicted"/>
<keyword evidence="1" id="KW-0472">Membrane</keyword>
<feature type="transmembrane region" description="Helical" evidence="1">
    <location>
        <begin position="37"/>
        <end position="54"/>
    </location>
</feature>
<protein>
    <recommendedName>
        <fullName evidence="2">DUF218 domain-containing protein</fullName>
    </recommendedName>
</protein>
<name>A0A1E5SLI3_9BACT</name>
<dbReference type="PANTHER" id="PTHR30336:SF4">
    <property type="entry name" value="ENVELOPE BIOGENESIS FACTOR ELYC"/>
    <property type="match status" value="1"/>
</dbReference>
<sequence length="254" mass="29240">MFFVLSKILAFFVLPITWVIGLFVYSVWTKNTKWKKRCFWTGLILLLFFSNRYISNRAMLIWEYDPVPMEEVGNYDVAIVFSGVTKGSKTPRDRVYFNHGADRITHALQLYNDGKIKHIVVSGGLGFQQISNSFAANRLASFLKMAGVPEKDITVEPNAANTYENAVETAEILERDFPNQKYLLITSSFHMKRAKLCLEKQGVTFDIFPAGFHTMRPTTKIDDLFFPRAEAIMNWELMVKEWVGLATYKLMGYI</sequence>
<dbReference type="InterPro" id="IPR003848">
    <property type="entry name" value="DUF218"/>
</dbReference>
<evidence type="ECO:0000313" key="3">
    <source>
        <dbReference type="EMBL" id="OEJ99988.1"/>
    </source>
</evidence>
<dbReference type="RefSeq" id="WP_069835451.1">
    <property type="nucleotide sequence ID" value="NZ_MDGQ01000005.1"/>
</dbReference>
<keyword evidence="4" id="KW-1185">Reference proteome</keyword>
<dbReference type="PANTHER" id="PTHR30336">
    <property type="entry name" value="INNER MEMBRANE PROTEIN, PROBABLE PERMEASE"/>
    <property type="match status" value="1"/>
</dbReference>
<dbReference type="EMBL" id="MDGQ01000005">
    <property type="protein sequence ID" value="OEJ99988.1"/>
    <property type="molecule type" value="Genomic_DNA"/>
</dbReference>
<dbReference type="InterPro" id="IPR014729">
    <property type="entry name" value="Rossmann-like_a/b/a_fold"/>
</dbReference>
<dbReference type="GO" id="GO:0005886">
    <property type="term" value="C:plasma membrane"/>
    <property type="evidence" value="ECO:0007669"/>
    <property type="project" value="TreeGrafter"/>
</dbReference>
<feature type="domain" description="DUF218" evidence="2">
    <location>
        <begin position="76"/>
        <end position="244"/>
    </location>
</feature>
<dbReference type="Pfam" id="PF02698">
    <property type="entry name" value="DUF218"/>
    <property type="match status" value="1"/>
</dbReference>
<dbReference type="GO" id="GO:0000270">
    <property type="term" value="P:peptidoglycan metabolic process"/>
    <property type="evidence" value="ECO:0007669"/>
    <property type="project" value="TreeGrafter"/>
</dbReference>
<evidence type="ECO:0000256" key="1">
    <source>
        <dbReference type="SAM" id="Phobius"/>
    </source>
</evidence>
<evidence type="ECO:0000313" key="4">
    <source>
        <dbReference type="Proteomes" id="UP000095552"/>
    </source>
</evidence>
<dbReference type="CDD" id="cd06259">
    <property type="entry name" value="YdcF-like"/>
    <property type="match status" value="1"/>
</dbReference>
<reference evidence="3 4" key="1">
    <citation type="submission" date="2016-08" db="EMBL/GenBank/DDBJ databases">
        <title>Draft genome of Fabibacter sp. strain SK-8.</title>
        <authorList>
            <person name="Wong S.-K."/>
            <person name="Hamasaki K."/>
            <person name="Yoshizawa S."/>
        </authorList>
    </citation>
    <scope>NUCLEOTIDE SEQUENCE [LARGE SCALE GENOMIC DNA]</scope>
    <source>
        <strain evidence="3 4">SK-8</strain>
    </source>
</reference>
<dbReference type="GO" id="GO:0043164">
    <property type="term" value="P:Gram-negative-bacterium-type cell wall biogenesis"/>
    <property type="evidence" value="ECO:0007669"/>
    <property type="project" value="TreeGrafter"/>
</dbReference>
<keyword evidence="1" id="KW-1133">Transmembrane helix</keyword>